<dbReference type="Pfam" id="PF25967">
    <property type="entry name" value="RND-MFP_C"/>
    <property type="match status" value="1"/>
</dbReference>
<evidence type="ECO:0000256" key="2">
    <source>
        <dbReference type="ARBA" id="ARBA00009477"/>
    </source>
</evidence>
<dbReference type="PANTHER" id="PTHR30158:SF3">
    <property type="entry name" value="MULTIDRUG EFFLUX PUMP SUBUNIT ACRA-RELATED"/>
    <property type="match status" value="1"/>
</dbReference>
<dbReference type="EMBL" id="CP014844">
    <property type="protein sequence ID" value="AMR76451.1"/>
    <property type="molecule type" value="Genomic_DNA"/>
</dbReference>
<dbReference type="GO" id="GO:0046677">
    <property type="term" value="P:response to antibiotic"/>
    <property type="evidence" value="ECO:0007669"/>
    <property type="project" value="TreeGrafter"/>
</dbReference>
<dbReference type="FunFam" id="1.10.287.470:FF:000002">
    <property type="entry name" value="Efflux RND transporter periplasmic adaptor subunit"/>
    <property type="match status" value="1"/>
</dbReference>
<feature type="signal peptide" evidence="4">
    <location>
        <begin position="1"/>
        <end position="24"/>
    </location>
</feature>
<dbReference type="PROSITE" id="PS51257">
    <property type="entry name" value="PROKAR_LIPOPROTEIN"/>
    <property type="match status" value="1"/>
</dbReference>
<feature type="compositionally biased region" description="Low complexity" evidence="3">
    <location>
        <begin position="387"/>
        <end position="404"/>
    </location>
</feature>
<keyword evidence="4" id="KW-0732">Signal</keyword>
<evidence type="ECO:0000256" key="1">
    <source>
        <dbReference type="ARBA" id="ARBA00004196"/>
    </source>
</evidence>
<evidence type="ECO:0000256" key="3">
    <source>
        <dbReference type="SAM" id="MobiDB-lite"/>
    </source>
</evidence>
<dbReference type="InterPro" id="IPR058626">
    <property type="entry name" value="MdtA-like_b-barrel"/>
</dbReference>
<evidence type="ECO:0000313" key="10">
    <source>
        <dbReference type="Proteomes" id="UP000075238"/>
    </source>
</evidence>
<gene>
    <name evidence="9" type="ORF">A2G96_01100</name>
</gene>
<proteinExistence type="inferred from homology"/>
<dbReference type="Gene3D" id="2.40.30.170">
    <property type="match status" value="1"/>
</dbReference>
<dbReference type="STRING" id="1796606.A2G96_01100"/>
<dbReference type="AlphaFoldDB" id="A0A142JED9"/>
<evidence type="ECO:0000259" key="6">
    <source>
        <dbReference type="Pfam" id="PF25917"/>
    </source>
</evidence>
<feature type="region of interest" description="Disordered" evidence="3">
    <location>
        <begin position="387"/>
        <end position="418"/>
    </location>
</feature>
<feature type="chain" id="PRO_5007497943" evidence="4">
    <location>
        <begin position="25"/>
        <end position="418"/>
    </location>
</feature>
<dbReference type="Pfam" id="PF25944">
    <property type="entry name" value="Beta-barrel_RND"/>
    <property type="match status" value="1"/>
</dbReference>
<feature type="domain" description="Multidrug resistance protein MdtA-like C-terminal permuted SH3" evidence="8">
    <location>
        <begin position="305"/>
        <end position="366"/>
    </location>
</feature>
<dbReference type="InterPro" id="IPR058627">
    <property type="entry name" value="MdtA-like_C"/>
</dbReference>
<feature type="domain" description="Multidrug resistance protein MdtA-like barrel-sandwich hybrid" evidence="6">
    <location>
        <begin position="65"/>
        <end position="207"/>
    </location>
</feature>
<dbReference type="GO" id="GO:0005886">
    <property type="term" value="C:plasma membrane"/>
    <property type="evidence" value="ECO:0007669"/>
    <property type="project" value="UniProtKB-SubCell"/>
</dbReference>
<name>A0A142JED9_9BURK</name>
<evidence type="ECO:0000259" key="7">
    <source>
        <dbReference type="Pfam" id="PF25944"/>
    </source>
</evidence>
<dbReference type="FunFam" id="2.40.420.20:FF:000001">
    <property type="entry name" value="Efflux RND transporter periplasmic adaptor subunit"/>
    <property type="match status" value="1"/>
</dbReference>
<dbReference type="GO" id="GO:0022857">
    <property type="term" value="F:transmembrane transporter activity"/>
    <property type="evidence" value="ECO:0007669"/>
    <property type="project" value="InterPro"/>
</dbReference>
<sequence>MRKSQRISRVAACALAALSAVALSACGDKKAEGGAPPPPEVGVVTVTPSPVAVVNELPGRLEGVRTAEVRARVEGIVLSRNYTEGGEVKAGQVMFRIDPAPYQAELASAQAALQRAEANAVSARLKADRYKPLVAVNAVSKQEYDDAVAAAGQANADVASAKAAVRTAQINLGYTTVTAPISGRAGRALVTEGALVGKGEATKLALVEQVDPMWVTFTQPASEVTRLRRAIESGAVKGVNGGANVHLFVEDGREYAHTGKLLFSDMTVDPTTGAITLRAQFPNPNRELLSGTFVRVKIEQGVDENALTVPQRALIRGAQGASVMVVGADGNVAAVPVKAPQAIGDRWIVTEGLKDGEKVIVEGLQKVKVGAPAKAVPFVQAGASAPAATPAAASAAPAPASAPKAEAKQEVKAEGKQG</sequence>
<dbReference type="Gene3D" id="1.10.287.470">
    <property type="entry name" value="Helix hairpin bin"/>
    <property type="match status" value="1"/>
</dbReference>
<dbReference type="Gene3D" id="2.40.420.20">
    <property type="match status" value="1"/>
</dbReference>
<feature type="domain" description="Multidrug resistance protein MdtA-like beta-barrel" evidence="7">
    <location>
        <begin position="212"/>
        <end position="301"/>
    </location>
</feature>
<dbReference type="Proteomes" id="UP000075238">
    <property type="component" value="Chromosome 1"/>
</dbReference>
<evidence type="ECO:0000256" key="4">
    <source>
        <dbReference type="SAM" id="SignalP"/>
    </source>
</evidence>
<reference evidence="9 10" key="1">
    <citation type="submission" date="2016-03" db="EMBL/GenBank/DDBJ databases">
        <title>Complete genome sequence of a novel chlorpyrifos degrading bacterium, Cupriavidus nantongensis sp. X1.</title>
        <authorList>
            <person name="Fang L."/>
        </authorList>
    </citation>
    <scope>NUCLEOTIDE SEQUENCE [LARGE SCALE GENOMIC DNA]</scope>
    <source>
        <strain evidence="9 10">X1</strain>
    </source>
</reference>
<evidence type="ECO:0000313" key="9">
    <source>
        <dbReference type="EMBL" id="AMR76451.1"/>
    </source>
</evidence>
<dbReference type="NCBIfam" id="TIGR01730">
    <property type="entry name" value="RND_mfp"/>
    <property type="match status" value="1"/>
</dbReference>
<keyword evidence="10" id="KW-1185">Reference proteome</keyword>
<dbReference type="SUPFAM" id="SSF111369">
    <property type="entry name" value="HlyD-like secretion proteins"/>
    <property type="match status" value="1"/>
</dbReference>
<feature type="compositionally biased region" description="Basic and acidic residues" evidence="3">
    <location>
        <begin position="405"/>
        <end position="418"/>
    </location>
</feature>
<protein>
    <submittedName>
        <fullName evidence="9">Efflux transporter periplasmic adaptor subunit</fullName>
    </submittedName>
</protein>
<dbReference type="InterPro" id="IPR058625">
    <property type="entry name" value="MdtA-like_BSH"/>
</dbReference>
<dbReference type="Gene3D" id="2.40.50.100">
    <property type="match status" value="1"/>
</dbReference>
<dbReference type="KEGG" id="cnan:A2G96_01100"/>
<dbReference type="OrthoDB" id="9783047at2"/>
<feature type="domain" description="Multidrug resistance protein MdtA-like alpha-helical hairpin" evidence="5">
    <location>
        <begin position="105"/>
        <end position="175"/>
    </location>
</feature>
<comment type="similarity">
    <text evidence="2">Belongs to the membrane fusion protein (MFP) (TC 8.A.1) family.</text>
</comment>
<organism evidence="9 10">
    <name type="scientific">Cupriavidus nantongensis</name>
    <dbReference type="NCBI Taxonomy" id="1796606"/>
    <lineage>
        <taxon>Bacteria</taxon>
        <taxon>Pseudomonadati</taxon>
        <taxon>Pseudomonadota</taxon>
        <taxon>Betaproteobacteria</taxon>
        <taxon>Burkholderiales</taxon>
        <taxon>Burkholderiaceae</taxon>
        <taxon>Cupriavidus</taxon>
    </lineage>
</organism>
<dbReference type="InterPro" id="IPR058624">
    <property type="entry name" value="MdtA-like_HH"/>
</dbReference>
<dbReference type="RefSeq" id="WP_062795991.1">
    <property type="nucleotide sequence ID" value="NZ_CP014844.1"/>
</dbReference>
<comment type="subcellular location">
    <subcellularLocation>
        <location evidence="1">Cell envelope</location>
    </subcellularLocation>
</comment>
<evidence type="ECO:0000259" key="8">
    <source>
        <dbReference type="Pfam" id="PF25967"/>
    </source>
</evidence>
<evidence type="ECO:0000259" key="5">
    <source>
        <dbReference type="Pfam" id="PF25876"/>
    </source>
</evidence>
<dbReference type="InterPro" id="IPR006143">
    <property type="entry name" value="RND_pump_MFP"/>
</dbReference>
<accession>A0A142JED9</accession>
<dbReference type="PANTHER" id="PTHR30158">
    <property type="entry name" value="ACRA/E-RELATED COMPONENT OF DRUG EFFLUX TRANSPORTER"/>
    <property type="match status" value="1"/>
</dbReference>
<dbReference type="Pfam" id="PF25876">
    <property type="entry name" value="HH_MFP_RND"/>
    <property type="match status" value="1"/>
</dbReference>
<dbReference type="Pfam" id="PF25917">
    <property type="entry name" value="BSH_RND"/>
    <property type="match status" value="1"/>
</dbReference>